<dbReference type="EMBL" id="JAUJFL010000006">
    <property type="protein sequence ID" value="KAK2600465.1"/>
    <property type="molecule type" value="Genomic_DNA"/>
</dbReference>
<dbReference type="InterPro" id="IPR051122">
    <property type="entry name" value="SDR_DHRS6-like"/>
</dbReference>
<protein>
    <submittedName>
        <fullName evidence="4">Uncharacterized protein</fullName>
    </submittedName>
</protein>
<dbReference type="AlphaFoldDB" id="A0AAD9S636"/>
<dbReference type="PRINTS" id="PR00081">
    <property type="entry name" value="GDHRDH"/>
</dbReference>
<evidence type="ECO:0000313" key="5">
    <source>
        <dbReference type="Proteomes" id="UP001265746"/>
    </source>
</evidence>
<keyword evidence="2" id="KW-0521">NADP</keyword>
<dbReference type="Pfam" id="PF23441">
    <property type="entry name" value="SDR"/>
    <property type="match status" value="1"/>
</dbReference>
<evidence type="ECO:0000256" key="1">
    <source>
        <dbReference type="ARBA" id="ARBA00006484"/>
    </source>
</evidence>
<evidence type="ECO:0000256" key="2">
    <source>
        <dbReference type="ARBA" id="ARBA00022857"/>
    </source>
</evidence>
<keyword evidence="5" id="KW-1185">Reference proteome</keyword>
<dbReference type="PANTHER" id="PTHR43477">
    <property type="entry name" value="DIHYDROANTICAPSIN 7-DEHYDROGENASE"/>
    <property type="match status" value="1"/>
</dbReference>
<dbReference type="InterPro" id="IPR057571">
    <property type="entry name" value="SDR_PhqE-like"/>
</dbReference>
<dbReference type="SUPFAM" id="SSF51735">
    <property type="entry name" value="NAD(P)-binding Rossmann-fold domains"/>
    <property type="match status" value="1"/>
</dbReference>
<name>A0AAD9S636_PHOAM</name>
<dbReference type="InterPro" id="IPR036291">
    <property type="entry name" value="NAD(P)-bd_dom_sf"/>
</dbReference>
<proteinExistence type="inferred from homology"/>
<keyword evidence="3" id="KW-0560">Oxidoreductase</keyword>
<accession>A0AAD9S636</accession>
<sequence length="261" mass="27557">MAPQLKYHKLQDKHVLIIGGSSGIGYAIAEASLESGAVVTISSSRQAKLDSSVSSLQSSYPGTKISGIAADLSKINVDQDFDNLFKSVTAKSGQIHHVVYTAADAPALGPLEDTTTEGILKAAHMRMVAPIMLGKIAPRYLEKNSQSSITITTGSTAERPDKGWAVITYFAAGLHGLTKALATDLAPVRVNCVAPGYVDTPLWDGMGQEAKRKLLDKLGGEMLLGQVGKPEDVAEAYLWLMKDANVTGTMASTNSGQLLKA</sequence>
<reference evidence="4" key="1">
    <citation type="submission" date="2023-06" db="EMBL/GenBank/DDBJ databases">
        <authorList>
            <person name="Noh H."/>
        </authorList>
    </citation>
    <scope>NUCLEOTIDE SEQUENCE</scope>
    <source>
        <strain evidence="4">DUCC20226</strain>
    </source>
</reference>
<evidence type="ECO:0000256" key="3">
    <source>
        <dbReference type="ARBA" id="ARBA00023002"/>
    </source>
</evidence>
<dbReference type="GO" id="GO:0016491">
    <property type="term" value="F:oxidoreductase activity"/>
    <property type="evidence" value="ECO:0007669"/>
    <property type="project" value="UniProtKB-KW"/>
</dbReference>
<comment type="similarity">
    <text evidence="1">Belongs to the short-chain dehydrogenases/reductases (SDR) family.</text>
</comment>
<gene>
    <name evidence="4" type="ORF">N8I77_009993</name>
</gene>
<organism evidence="4 5">
    <name type="scientific">Phomopsis amygdali</name>
    <name type="common">Fusicoccum amygdali</name>
    <dbReference type="NCBI Taxonomy" id="1214568"/>
    <lineage>
        <taxon>Eukaryota</taxon>
        <taxon>Fungi</taxon>
        <taxon>Dikarya</taxon>
        <taxon>Ascomycota</taxon>
        <taxon>Pezizomycotina</taxon>
        <taxon>Sordariomycetes</taxon>
        <taxon>Sordariomycetidae</taxon>
        <taxon>Diaporthales</taxon>
        <taxon>Diaporthaceae</taxon>
        <taxon>Diaporthe</taxon>
    </lineage>
</organism>
<evidence type="ECO:0000313" key="4">
    <source>
        <dbReference type="EMBL" id="KAK2600465.1"/>
    </source>
</evidence>
<dbReference type="Proteomes" id="UP001265746">
    <property type="component" value="Unassembled WGS sequence"/>
</dbReference>
<comment type="caution">
    <text evidence="4">The sequence shown here is derived from an EMBL/GenBank/DDBJ whole genome shotgun (WGS) entry which is preliminary data.</text>
</comment>
<dbReference type="Gene3D" id="3.40.50.720">
    <property type="entry name" value="NAD(P)-binding Rossmann-like Domain"/>
    <property type="match status" value="1"/>
</dbReference>
<dbReference type="PANTHER" id="PTHR43477:SF1">
    <property type="entry name" value="DIHYDROANTICAPSIN 7-DEHYDROGENASE"/>
    <property type="match status" value="1"/>
</dbReference>
<dbReference type="CDD" id="cd05233">
    <property type="entry name" value="SDR_c"/>
    <property type="match status" value="1"/>
</dbReference>
<dbReference type="InterPro" id="IPR002347">
    <property type="entry name" value="SDR_fam"/>
</dbReference>